<feature type="domain" description="EF-hand" evidence="13">
    <location>
        <begin position="449"/>
        <end position="484"/>
    </location>
</feature>
<dbReference type="GO" id="GO:0006508">
    <property type="term" value="P:proteolysis"/>
    <property type="evidence" value="ECO:0007669"/>
    <property type="project" value="UniProtKB-KW"/>
</dbReference>
<evidence type="ECO:0000256" key="11">
    <source>
        <dbReference type="PROSITE-ProRule" id="PRU00239"/>
    </source>
</evidence>
<dbReference type="GeneTree" id="ENSGT00940000161901"/>
<dbReference type="InterPro" id="IPR022684">
    <property type="entry name" value="Calpain_cysteine_protease"/>
</dbReference>
<dbReference type="PANTHER" id="PTHR10183:SF280">
    <property type="entry name" value="CALPAIN-12"/>
    <property type="match status" value="1"/>
</dbReference>
<gene>
    <name evidence="14" type="primary">CAPN12</name>
</gene>
<dbReference type="AlphaFoldDB" id="A0A8B9YQ28"/>
<dbReference type="SUPFAM" id="SSF49758">
    <property type="entry name" value="Calpain large subunit, middle domain (domain III)"/>
    <property type="match status" value="1"/>
</dbReference>
<evidence type="ECO:0000256" key="5">
    <source>
        <dbReference type="ARBA" id="ARBA00022801"/>
    </source>
</evidence>
<dbReference type="Gene3D" id="1.10.238.10">
    <property type="entry name" value="EF-hand"/>
    <property type="match status" value="1"/>
</dbReference>
<reference evidence="14" key="2">
    <citation type="submission" date="2025-08" db="UniProtKB">
        <authorList>
            <consortium name="Ensembl"/>
        </authorList>
    </citation>
    <scope>IDENTIFICATION</scope>
</reference>
<dbReference type="PRINTS" id="PR00704">
    <property type="entry name" value="CALPAIN"/>
</dbReference>
<dbReference type="Gene3D" id="3.90.70.10">
    <property type="entry name" value="Cysteine proteinases"/>
    <property type="match status" value="1"/>
</dbReference>
<dbReference type="SUPFAM" id="SSF54001">
    <property type="entry name" value="Cysteine proteinases"/>
    <property type="match status" value="1"/>
</dbReference>
<dbReference type="Gene3D" id="2.60.120.380">
    <property type="match status" value="1"/>
</dbReference>
<evidence type="ECO:0000313" key="15">
    <source>
        <dbReference type="Proteomes" id="UP000694520"/>
    </source>
</evidence>
<dbReference type="GO" id="GO:0004198">
    <property type="term" value="F:calcium-dependent cysteine-type endopeptidase activity"/>
    <property type="evidence" value="ECO:0007669"/>
    <property type="project" value="InterPro"/>
</dbReference>
<keyword evidence="15" id="KW-1185">Reference proteome</keyword>
<proteinExistence type="inferred from homology"/>
<dbReference type="InterPro" id="IPR002048">
    <property type="entry name" value="EF_hand_dom"/>
</dbReference>
<keyword evidence="7" id="KW-0106">Calcium</keyword>
<keyword evidence="5" id="KW-0378">Hydrolase</keyword>
<feature type="active site" evidence="10">
    <location>
        <position position="97"/>
    </location>
</feature>
<protein>
    <recommendedName>
        <fullName evidence="8">Calpain-12</fullName>
    </recommendedName>
    <alternativeName>
        <fullName evidence="9">Calcium-activated neutral proteinase 12</fullName>
    </alternativeName>
</protein>
<dbReference type="GO" id="GO:0005737">
    <property type="term" value="C:cytoplasm"/>
    <property type="evidence" value="ECO:0007669"/>
    <property type="project" value="TreeGrafter"/>
</dbReference>
<keyword evidence="6" id="KW-0788">Thiol protease</keyword>
<evidence type="ECO:0000259" key="12">
    <source>
        <dbReference type="PROSITE" id="PS50203"/>
    </source>
</evidence>
<dbReference type="Ensembl" id="ENSBGRT00000047569.1">
    <property type="protein sequence ID" value="ENSBGRP00000041017.1"/>
    <property type="gene ID" value="ENSBGRG00000025724.1"/>
</dbReference>
<dbReference type="InterPro" id="IPR001300">
    <property type="entry name" value="Peptidase_C2_calpain_cat"/>
</dbReference>
<feature type="domain" description="Calpain catalytic" evidence="12">
    <location>
        <begin position="1"/>
        <end position="174"/>
    </location>
</feature>
<dbReference type="FunFam" id="3.90.70.10:FF:000464">
    <property type="entry name" value="Uncharacterized protein"/>
    <property type="match status" value="1"/>
</dbReference>
<evidence type="ECO:0000256" key="9">
    <source>
        <dbReference type="ARBA" id="ARBA00075522"/>
    </source>
</evidence>
<dbReference type="InterPro" id="IPR036213">
    <property type="entry name" value="Calpain_III_sf"/>
</dbReference>
<evidence type="ECO:0000313" key="14">
    <source>
        <dbReference type="Ensembl" id="ENSBGRP00000041017.1"/>
    </source>
</evidence>
<dbReference type="PROSITE" id="PS50203">
    <property type="entry name" value="CALPAIN_CAT"/>
    <property type="match status" value="1"/>
</dbReference>
<evidence type="ECO:0000256" key="6">
    <source>
        <dbReference type="ARBA" id="ARBA00022807"/>
    </source>
</evidence>
<evidence type="ECO:0000256" key="3">
    <source>
        <dbReference type="ARBA" id="ARBA00022670"/>
    </source>
</evidence>
<dbReference type="InterPro" id="IPR018247">
    <property type="entry name" value="EF_Hand_1_Ca_BS"/>
</dbReference>
<dbReference type="InterPro" id="IPR022683">
    <property type="entry name" value="Calpain_III"/>
</dbReference>
<dbReference type="InterPro" id="IPR022682">
    <property type="entry name" value="Calpain_domain_III"/>
</dbReference>
<dbReference type="SMART" id="SM00720">
    <property type="entry name" value="calpain_III"/>
    <property type="match status" value="1"/>
</dbReference>
<comment type="similarity">
    <text evidence="2">Belongs to the peptidase C2 family.</text>
</comment>
<evidence type="ECO:0000256" key="1">
    <source>
        <dbReference type="ARBA" id="ARBA00002989"/>
    </source>
</evidence>
<dbReference type="Pfam" id="PF01067">
    <property type="entry name" value="Calpain_III"/>
    <property type="match status" value="1"/>
</dbReference>
<evidence type="ECO:0000256" key="8">
    <source>
        <dbReference type="ARBA" id="ARBA00071011"/>
    </source>
</evidence>
<keyword evidence="4" id="KW-0479">Metal-binding</keyword>
<dbReference type="InterPro" id="IPR033883">
    <property type="entry name" value="C2_III"/>
</dbReference>
<organism evidence="14 15">
    <name type="scientific">Bos mutus grunniens</name>
    <name type="common">Wild yak</name>
    <name type="synonym">Bos grunniens</name>
    <dbReference type="NCBI Taxonomy" id="30521"/>
    <lineage>
        <taxon>Eukaryota</taxon>
        <taxon>Metazoa</taxon>
        <taxon>Chordata</taxon>
        <taxon>Craniata</taxon>
        <taxon>Vertebrata</taxon>
        <taxon>Euteleostomi</taxon>
        <taxon>Mammalia</taxon>
        <taxon>Eutheria</taxon>
        <taxon>Laurasiatheria</taxon>
        <taxon>Artiodactyla</taxon>
        <taxon>Ruminantia</taxon>
        <taxon>Pecora</taxon>
        <taxon>Bovidae</taxon>
        <taxon>Bovinae</taxon>
        <taxon>Bos</taxon>
    </lineage>
</organism>
<sequence length="548" mass="61773">MFVCSDQRNEFWAPLLEKAYAKLHGSYEVMRGGHMNEAFVDFTGGVGEVLYLKKDTPNPPGLFSILRHALAKESLVGATALSDRGEYRTEDGLVKGHAYSVTGTHKVSLGFTRVRLLRLRNPWGRVEWNGAWSDRWDGSGVGGCLAGEKEDGEFWMELLDFFRHFDTIQICSLSPEVLGPSPAGGGWHIHTFQGRWVRGFNSGGSQPGAETFWTNPQFRLTLLEPDEEDEEEDGSLGCWGAAGARGPARGARTPKCTVLLSLIQRNQRRLRAQGLRYLTVGFHVFQVGPRLLGLWDSPRSRAHLSGLLRADRSPFCARRDVSRRCRLRPGHYLVVPSAARAGDEADFTLRVFSERRHTAVEVDDVISADLHALMVPYIPLELELQQLFQELAGEVRRWGCGKCYLFVFPVARAHAQTPREIGLRTCEQLLQCFGHGGSLDLYHFQQLWGHLLEWQATFDKFDEDASGTMNSYELRLALNAAGFHLNNQLTQALTSRYRDSRLRVDFERFVSCMAQLICVFRHCSQHLDGGEGVVCLTHRQWMQVATFS</sequence>
<dbReference type="SMART" id="SM00230">
    <property type="entry name" value="CysPc"/>
    <property type="match status" value="1"/>
</dbReference>
<keyword evidence="3" id="KW-0645">Protease</keyword>
<comment type="function">
    <text evidence="1">Calcium-regulated non-lysosomal thiol-protease.</text>
</comment>
<dbReference type="CDD" id="cd00214">
    <property type="entry name" value="Calpain_III"/>
    <property type="match status" value="1"/>
</dbReference>
<reference evidence="14" key="3">
    <citation type="submission" date="2025-09" db="UniProtKB">
        <authorList>
            <consortium name="Ensembl"/>
        </authorList>
    </citation>
    <scope>IDENTIFICATION</scope>
</reference>
<evidence type="ECO:0000256" key="4">
    <source>
        <dbReference type="ARBA" id="ARBA00022723"/>
    </source>
</evidence>
<evidence type="ECO:0000256" key="7">
    <source>
        <dbReference type="ARBA" id="ARBA00022837"/>
    </source>
</evidence>
<feature type="active site" evidence="10">
    <location>
        <position position="121"/>
    </location>
</feature>
<dbReference type="PROSITE" id="PS50222">
    <property type="entry name" value="EF_HAND_2"/>
    <property type="match status" value="1"/>
</dbReference>
<dbReference type="PANTHER" id="PTHR10183">
    <property type="entry name" value="CALPAIN"/>
    <property type="match status" value="1"/>
</dbReference>
<dbReference type="Proteomes" id="UP000694520">
    <property type="component" value="Chromosome 20"/>
</dbReference>
<name>A0A8B9YQ28_BOSMU</name>
<evidence type="ECO:0000259" key="13">
    <source>
        <dbReference type="PROSITE" id="PS50222"/>
    </source>
</evidence>
<dbReference type="InterPro" id="IPR038765">
    <property type="entry name" value="Papain-like_cys_pep_sf"/>
</dbReference>
<dbReference type="InterPro" id="IPR011992">
    <property type="entry name" value="EF-hand-dom_pair"/>
</dbReference>
<dbReference type="FunFam" id="2.60.120.380:FF:000011">
    <property type="entry name" value="Calpain 12"/>
    <property type="match status" value="1"/>
</dbReference>
<accession>A0A8B9YQ28</accession>
<dbReference type="PROSITE" id="PS00018">
    <property type="entry name" value="EF_HAND_1"/>
    <property type="match status" value="1"/>
</dbReference>
<comment type="caution">
    <text evidence="11">Lacks conserved residue(s) required for the propagation of feature annotation.</text>
</comment>
<dbReference type="Pfam" id="PF00648">
    <property type="entry name" value="Peptidase_C2"/>
    <property type="match status" value="1"/>
</dbReference>
<dbReference type="FunFam" id="1.10.238.10:FF:000225">
    <property type="entry name" value="Calpain-12"/>
    <property type="match status" value="1"/>
</dbReference>
<reference evidence="14" key="1">
    <citation type="submission" date="2019-05" db="EMBL/GenBank/DDBJ databases">
        <authorList>
            <person name="Zhang S."/>
            <person name="Liu J."/>
        </authorList>
    </citation>
    <scope>NUCLEOTIDE SEQUENCE [LARGE SCALE GENOMIC DNA]</scope>
</reference>
<evidence type="ECO:0000256" key="2">
    <source>
        <dbReference type="ARBA" id="ARBA00007623"/>
    </source>
</evidence>
<evidence type="ECO:0000256" key="10">
    <source>
        <dbReference type="PIRSR" id="PIRSR622684-1"/>
    </source>
</evidence>
<dbReference type="SUPFAM" id="SSF47473">
    <property type="entry name" value="EF-hand"/>
    <property type="match status" value="1"/>
</dbReference>
<dbReference type="GO" id="GO:0005509">
    <property type="term" value="F:calcium ion binding"/>
    <property type="evidence" value="ECO:0007669"/>
    <property type="project" value="InterPro"/>
</dbReference>